<dbReference type="InterPro" id="IPR003660">
    <property type="entry name" value="HAMP_dom"/>
</dbReference>
<dbReference type="SMART" id="SM00283">
    <property type="entry name" value="MA"/>
    <property type="match status" value="1"/>
</dbReference>
<feature type="compositionally biased region" description="Low complexity" evidence="6">
    <location>
        <begin position="382"/>
        <end position="391"/>
    </location>
</feature>
<dbReference type="PANTHER" id="PTHR43531:SF11">
    <property type="entry name" value="METHYL-ACCEPTING CHEMOTAXIS PROTEIN 3"/>
    <property type="match status" value="1"/>
</dbReference>
<evidence type="ECO:0000256" key="1">
    <source>
        <dbReference type="ARBA" id="ARBA00004370"/>
    </source>
</evidence>
<dbReference type="Pfam" id="PF00015">
    <property type="entry name" value="MCPsignal"/>
    <property type="match status" value="1"/>
</dbReference>
<evidence type="ECO:0000313" key="10">
    <source>
        <dbReference type="EMBL" id="AAD13198.1"/>
    </source>
</evidence>
<reference evidence="10" key="1">
    <citation type="journal article" date="1999" name="Eur. J. Biochem.">
        <title>Desulfovibrio gigas neelaredoxin. A novel superoxide dismutase integrated in a putative oxygen sensory operon of an anaerobe.</title>
        <authorList>
            <person name="Silva G."/>
            <person name="Oliveira S."/>
            <person name="Gomes C.M."/>
            <person name="Pacheco I."/>
            <person name="Liu M.Y."/>
            <person name="Xavier A.V."/>
            <person name="Teixeira M."/>
            <person name="LeGall J."/>
            <person name="Rodrigues-Pousada C."/>
        </authorList>
    </citation>
    <scope>NUCLEOTIDE SEQUENCE</scope>
    <source>
        <strain evidence="10">ATCC19364</strain>
    </source>
</reference>
<gene>
    <name evidence="10" type="primary">mcp</name>
</gene>
<feature type="region of interest" description="Disordered" evidence="6">
    <location>
        <begin position="352"/>
        <end position="414"/>
    </location>
</feature>
<evidence type="ECO:0000256" key="4">
    <source>
        <dbReference type="PROSITE-ProRule" id="PRU00284"/>
    </source>
</evidence>
<feature type="coiled-coil region" evidence="5">
    <location>
        <begin position="535"/>
        <end position="580"/>
    </location>
</feature>
<dbReference type="InterPro" id="IPR024478">
    <property type="entry name" value="HlyB_4HB_MCP"/>
</dbReference>
<feature type="region of interest" description="Disordered" evidence="6">
    <location>
        <begin position="599"/>
        <end position="627"/>
    </location>
</feature>
<feature type="compositionally biased region" description="Polar residues" evidence="6">
    <location>
        <begin position="361"/>
        <end position="381"/>
    </location>
</feature>
<protein>
    <submittedName>
        <fullName evidence="10">Putative methyl-accepting chemotaxis protein</fullName>
    </submittedName>
</protein>
<feature type="compositionally biased region" description="Polar residues" evidence="6">
    <location>
        <begin position="392"/>
        <end position="405"/>
    </location>
</feature>
<dbReference type="SUPFAM" id="SSF58104">
    <property type="entry name" value="Methyl-accepting chemotaxis protein (MCP) signaling domain"/>
    <property type="match status" value="1"/>
</dbReference>
<dbReference type="PROSITE" id="PS50111">
    <property type="entry name" value="CHEMOTAXIS_TRANSDUC_2"/>
    <property type="match status" value="1"/>
</dbReference>
<dbReference type="SMART" id="SM00304">
    <property type="entry name" value="HAMP"/>
    <property type="match status" value="2"/>
</dbReference>
<keyword evidence="7" id="KW-0472">Membrane</keyword>
<name>Q9ZA82_MEGGA</name>
<dbReference type="Pfam" id="PF12729">
    <property type="entry name" value="4HB_MCP_1"/>
    <property type="match status" value="1"/>
</dbReference>
<dbReference type="Gene3D" id="6.10.340.10">
    <property type="match status" value="1"/>
</dbReference>
<dbReference type="GO" id="GO:0007165">
    <property type="term" value="P:signal transduction"/>
    <property type="evidence" value="ECO:0007669"/>
    <property type="project" value="UniProtKB-KW"/>
</dbReference>
<feature type="compositionally biased region" description="Low complexity" evidence="6">
    <location>
        <begin position="599"/>
        <end position="625"/>
    </location>
</feature>
<proteinExistence type="inferred from homology"/>
<dbReference type="GO" id="GO:0005886">
    <property type="term" value="C:plasma membrane"/>
    <property type="evidence" value="ECO:0007669"/>
    <property type="project" value="TreeGrafter"/>
</dbReference>
<dbReference type="GO" id="GO:0006935">
    <property type="term" value="P:chemotaxis"/>
    <property type="evidence" value="ECO:0007669"/>
    <property type="project" value="UniProtKB-KW"/>
</dbReference>
<evidence type="ECO:0000259" key="9">
    <source>
        <dbReference type="PROSITE" id="PS50885"/>
    </source>
</evidence>
<dbReference type="PROSITE" id="PS50885">
    <property type="entry name" value="HAMP"/>
    <property type="match status" value="2"/>
</dbReference>
<keyword evidence="5" id="KW-0175">Coiled coil</keyword>
<sequence>MQWFNNLKIGTRLIASSILVLGLMGGVGWLGMSSMQTTNALLEEIYENNLKPIVHLADANAEFIKFGRNQYRIFISTNDQDAEEFVKRGDENIARTNKALADYTKATLTGKERELYDTFKPAYDAYLAENAKLRQMMRNKEDKDVITDFVLNRVAPLGVLPDQLLSDMAEENRNEAEKAAAQAHGVYLEARERMFWVIGVAVLLGLASGVFLSRLISRGVRQCVEVAQALAVGDLTKQLTIRQRDEIGQMAEAMRAVAAAEHDVAGKLDKLSRGDLGIEVMPRSEQDTLMRAIGSIVLAERDVAEKMKQVAEGDLRIKVAPRSEQDELVRAIAEMIERVTQIVDEVRTGAQNVASGDEEMSASSETLSQGASEQAASVEQCSSSMEEMSSSINQNAENARQTGSIASKAAQDAKESGEAVHNTVAAMKEIAGKISIIEEIARQTDLLALNAAVEAARAGEHGRGFAVVASEVRKLAERSQTAAAEINKLSSTSTAVAERAGTLLEKLVPDIQKTADLVQEIAATSQEQNSGAGQVNLALQQLDQVVQQNASASEELASTAEELSAQAEQLQAAMDFFITDGKVAARTVRASVARPAPARVAARPAPKRLPAARRAGTTGATGATGVHLDLSRGEVEDDDLGFERFGADT</sequence>
<dbReference type="EMBL" id="AF096317">
    <property type="protein sequence ID" value="AAD13198.1"/>
    <property type="molecule type" value="Genomic_DNA"/>
</dbReference>
<dbReference type="CDD" id="cd06225">
    <property type="entry name" value="HAMP"/>
    <property type="match status" value="1"/>
</dbReference>
<dbReference type="PANTHER" id="PTHR43531">
    <property type="entry name" value="PROTEIN ICFG"/>
    <property type="match status" value="1"/>
</dbReference>
<feature type="domain" description="Methyl-accepting transducer" evidence="8">
    <location>
        <begin position="349"/>
        <end position="564"/>
    </location>
</feature>
<keyword evidence="7" id="KW-0812">Transmembrane</keyword>
<keyword evidence="7" id="KW-1133">Transmembrane helix</keyword>
<dbReference type="AlphaFoldDB" id="Q9ZA82"/>
<dbReference type="InterPro" id="IPR051310">
    <property type="entry name" value="MCP_chemotaxis"/>
</dbReference>
<feature type="transmembrane region" description="Helical" evidence="7">
    <location>
        <begin position="194"/>
        <end position="216"/>
    </location>
</feature>
<keyword evidence="4" id="KW-0807">Transducer</keyword>
<evidence type="ECO:0000256" key="3">
    <source>
        <dbReference type="ARBA" id="ARBA00029447"/>
    </source>
</evidence>
<evidence type="ECO:0000256" key="6">
    <source>
        <dbReference type="SAM" id="MobiDB-lite"/>
    </source>
</evidence>
<evidence type="ECO:0000256" key="2">
    <source>
        <dbReference type="ARBA" id="ARBA00022500"/>
    </source>
</evidence>
<evidence type="ECO:0000256" key="5">
    <source>
        <dbReference type="SAM" id="Coils"/>
    </source>
</evidence>
<accession>Q9ZA82</accession>
<comment type="subcellular location">
    <subcellularLocation>
        <location evidence="1">Membrane</location>
    </subcellularLocation>
</comment>
<dbReference type="FunFam" id="1.10.287.950:FF:000001">
    <property type="entry name" value="Methyl-accepting chemotaxis sensory transducer"/>
    <property type="match status" value="1"/>
</dbReference>
<feature type="domain" description="HAMP" evidence="9">
    <location>
        <begin position="214"/>
        <end position="266"/>
    </location>
</feature>
<dbReference type="Gene3D" id="1.10.287.950">
    <property type="entry name" value="Methyl-accepting chemotaxis protein"/>
    <property type="match status" value="1"/>
</dbReference>
<comment type="similarity">
    <text evidence="3">Belongs to the methyl-accepting chemotaxis (MCP) protein family.</text>
</comment>
<dbReference type="InterPro" id="IPR004089">
    <property type="entry name" value="MCPsignal_dom"/>
</dbReference>
<organism evidence="10">
    <name type="scientific">Megalodesulfovibrio gigas</name>
    <name type="common">Desulfovibrio gigas</name>
    <dbReference type="NCBI Taxonomy" id="879"/>
    <lineage>
        <taxon>Bacteria</taxon>
        <taxon>Pseudomonadati</taxon>
        <taxon>Thermodesulfobacteriota</taxon>
        <taxon>Desulfovibrionia</taxon>
        <taxon>Desulfovibrionales</taxon>
        <taxon>Desulfovibrionaceae</taxon>
        <taxon>Megalodesulfovibrio</taxon>
    </lineage>
</organism>
<feature type="domain" description="HAMP" evidence="9">
    <location>
        <begin position="294"/>
        <end position="344"/>
    </location>
</feature>
<feature type="transmembrane region" description="Helical" evidence="7">
    <location>
        <begin position="12"/>
        <end position="32"/>
    </location>
</feature>
<dbReference type="GO" id="GO:0004888">
    <property type="term" value="F:transmembrane signaling receptor activity"/>
    <property type="evidence" value="ECO:0007669"/>
    <property type="project" value="TreeGrafter"/>
</dbReference>
<keyword evidence="2" id="KW-0145">Chemotaxis</keyword>
<dbReference type="Pfam" id="PF00672">
    <property type="entry name" value="HAMP"/>
    <property type="match status" value="1"/>
</dbReference>
<evidence type="ECO:0000259" key="8">
    <source>
        <dbReference type="PROSITE" id="PS50111"/>
    </source>
</evidence>
<evidence type="ECO:0000256" key="7">
    <source>
        <dbReference type="SAM" id="Phobius"/>
    </source>
</evidence>